<sequence>MYVAAGLGLMSLVVLAACGKKDAYPPEVQRETYSSCVAGFKSKVPVTPKAESVAASYCNCVVDGLQKSVPYEEFKQLDQLLSTKSSTPDMERLGKGVSDVVNTCLKREMPKG</sequence>
<evidence type="ECO:0000313" key="3">
    <source>
        <dbReference type="Proteomes" id="UP000239477"/>
    </source>
</evidence>
<dbReference type="Proteomes" id="UP000239477">
    <property type="component" value="Chromosome"/>
</dbReference>
<name>A0A2S0I3P9_9BURK</name>
<keyword evidence="1" id="KW-0732">Signal</keyword>
<gene>
    <name evidence="2" type="ORF">CLM73_05815</name>
</gene>
<protein>
    <recommendedName>
        <fullName evidence="4">Lipoprotein</fullName>
    </recommendedName>
</protein>
<feature type="signal peptide" evidence="1">
    <location>
        <begin position="1"/>
        <end position="16"/>
    </location>
</feature>
<dbReference type="AlphaFoldDB" id="A0A2S0I3P9"/>
<dbReference type="OrthoDB" id="8666595at2"/>
<feature type="chain" id="PRO_5015664170" description="Lipoprotein" evidence="1">
    <location>
        <begin position="17"/>
        <end position="112"/>
    </location>
</feature>
<evidence type="ECO:0008006" key="4">
    <source>
        <dbReference type="Google" id="ProtNLM"/>
    </source>
</evidence>
<accession>A0A2S0I3P9</accession>
<keyword evidence="3" id="KW-1185">Reference proteome</keyword>
<proteinExistence type="predicted"/>
<evidence type="ECO:0000256" key="1">
    <source>
        <dbReference type="SAM" id="SignalP"/>
    </source>
</evidence>
<dbReference type="EMBL" id="CP023270">
    <property type="protein sequence ID" value="AVJ26666.1"/>
    <property type="molecule type" value="Genomic_DNA"/>
</dbReference>
<reference evidence="2 3" key="1">
    <citation type="submission" date="2017-09" db="EMBL/GenBank/DDBJ databases">
        <title>Genomic, metabolic, and phenotypic characteristics of bacterial isolates from the natural microbiome of the model nematode Caenorhabditis elegans.</title>
        <authorList>
            <person name="Zimmermann J."/>
            <person name="Obeng N."/>
            <person name="Yang W."/>
            <person name="Obeng O."/>
            <person name="Kissoyan K."/>
            <person name="Pees B."/>
            <person name="Dirksen P."/>
            <person name="Hoppner M."/>
            <person name="Franke A."/>
            <person name="Rosenstiel P."/>
            <person name="Leippe M."/>
            <person name="Dierking K."/>
            <person name="Kaleta C."/>
            <person name="Schulenburg H."/>
        </authorList>
    </citation>
    <scope>NUCLEOTIDE SEQUENCE [LARGE SCALE GENOMIC DNA]</scope>
    <source>
        <strain evidence="2 3">MYb73</strain>
    </source>
</reference>
<evidence type="ECO:0000313" key="2">
    <source>
        <dbReference type="EMBL" id="AVJ26666.1"/>
    </source>
</evidence>
<organism evidence="2 3">
    <name type="scientific">Achromobacter spanius</name>
    <dbReference type="NCBI Taxonomy" id="217203"/>
    <lineage>
        <taxon>Bacteria</taxon>
        <taxon>Pseudomonadati</taxon>
        <taxon>Pseudomonadota</taxon>
        <taxon>Betaproteobacteria</taxon>
        <taxon>Burkholderiales</taxon>
        <taxon>Alcaligenaceae</taxon>
        <taxon>Achromobacter</taxon>
    </lineage>
</organism>